<organism evidence="2 3">
    <name type="scientific">Rugosimonospora africana</name>
    <dbReference type="NCBI Taxonomy" id="556532"/>
    <lineage>
        <taxon>Bacteria</taxon>
        <taxon>Bacillati</taxon>
        <taxon>Actinomycetota</taxon>
        <taxon>Actinomycetes</taxon>
        <taxon>Micromonosporales</taxon>
        <taxon>Micromonosporaceae</taxon>
        <taxon>Rugosimonospora</taxon>
    </lineage>
</organism>
<dbReference type="Pfam" id="PF06772">
    <property type="entry name" value="LtrA"/>
    <property type="match status" value="1"/>
</dbReference>
<feature type="transmembrane region" description="Helical" evidence="1">
    <location>
        <begin position="109"/>
        <end position="129"/>
    </location>
</feature>
<keyword evidence="1" id="KW-1133">Transmembrane helix</keyword>
<dbReference type="PANTHER" id="PTHR36840:SF1">
    <property type="entry name" value="BLL5714 PROTEIN"/>
    <property type="match status" value="1"/>
</dbReference>
<evidence type="ECO:0000313" key="3">
    <source>
        <dbReference type="Proteomes" id="UP000642748"/>
    </source>
</evidence>
<keyword evidence="1" id="KW-0812">Transmembrane</keyword>
<feature type="transmembrane region" description="Helical" evidence="1">
    <location>
        <begin position="83"/>
        <end position="103"/>
    </location>
</feature>
<feature type="transmembrane region" description="Helical" evidence="1">
    <location>
        <begin position="141"/>
        <end position="159"/>
    </location>
</feature>
<feature type="transmembrane region" description="Helical" evidence="1">
    <location>
        <begin position="50"/>
        <end position="71"/>
    </location>
</feature>
<dbReference type="AlphaFoldDB" id="A0A8J3QR14"/>
<gene>
    <name evidence="2" type="ORF">Raf01_29190</name>
</gene>
<proteinExistence type="predicted"/>
<keyword evidence="1" id="KW-0472">Membrane</keyword>
<comment type="caution">
    <text evidence="2">The sequence shown here is derived from an EMBL/GenBank/DDBJ whole genome shotgun (WGS) entry which is preliminary data.</text>
</comment>
<dbReference type="InterPro" id="IPR010640">
    <property type="entry name" value="Low_temperature_requirement_A"/>
</dbReference>
<reference evidence="2" key="1">
    <citation type="submission" date="2021-01" db="EMBL/GenBank/DDBJ databases">
        <title>Whole genome shotgun sequence of Rugosimonospora africana NBRC 104875.</title>
        <authorList>
            <person name="Komaki H."/>
            <person name="Tamura T."/>
        </authorList>
    </citation>
    <scope>NUCLEOTIDE SEQUENCE</scope>
    <source>
        <strain evidence="2">NBRC 104875</strain>
    </source>
</reference>
<feature type="transmembrane region" description="Helical" evidence="1">
    <location>
        <begin position="236"/>
        <end position="254"/>
    </location>
</feature>
<feature type="transmembrane region" description="Helical" evidence="1">
    <location>
        <begin position="338"/>
        <end position="355"/>
    </location>
</feature>
<accession>A0A8J3QR14</accession>
<dbReference type="PANTHER" id="PTHR36840">
    <property type="entry name" value="BLL5714 PROTEIN"/>
    <property type="match status" value="1"/>
</dbReference>
<keyword evidence="3" id="KW-1185">Reference proteome</keyword>
<evidence type="ECO:0000313" key="2">
    <source>
        <dbReference type="EMBL" id="GIH14747.1"/>
    </source>
</evidence>
<feature type="transmembrane region" description="Helical" evidence="1">
    <location>
        <begin position="275"/>
        <end position="295"/>
    </location>
</feature>
<sequence>MTTSRVPSVLRKQGDPEPPTFLELFFDLVYIFTFRRLAHQLDQSFTAVGMLRVAVLLLATWWIWELMVWLTDLFDPRQPYIQFLIILAMFGSLVMALVVPSAFGGSGWIFVVAYLGIIFTRAAVLITLTRGSPVQARSVRLAFWFGVTGFAWFAGAFVPDATVRLVLWAIAVTTDYTAASIGWITPRLGRTSLESRIFTGVHVSERHRQIFIIALGEVILSNGLKFTSTRFESGQWATLVTAFMAVVLLFLIYARQSRRLLAPPALWSMDRVGPGIVTAYAHLIMVAGVVALSASDAFVALRPVGDLSTVEALAVVAGPALVLFGTFLFERAVSGQILWSRPIAIVVLLGVAPWIDPQPALVPAIGADVVLAGVFASDIVFRQRWTRSRAGSLT</sequence>
<name>A0A8J3QR14_9ACTN</name>
<feature type="transmembrane region" description="Helical" evidence="1">
    <location>
        <begin position="307"/>
        <end position="329"/>
    </location>
</feature>
<feature type="transmembrane region" description="Helical" evidence="1">
    <location>
        <begin position="361"/>
        <end position="381"/>
    </location>
</feature>
<feature type="transmembrane region" description="Helical" evidence="1">
    <location>
        <begin position="165"/>
        <end position="186"/>
    </location>
</feature>
<dbReference type="EMBL" id="BONZ01000027">
    <property type="protein sequence ID" value="GIH14747.1"/>
    <property type="molecule type" value="Genomic_DNA"/>
</dbReference>
<dbReference type="RefSeq" id="WP_203918378.1">
    <property type="nucleotide sequence ID" value="NZ_BONZ01000027.1"/>
</dbReference>
<dbReference type="Proteomes" id="UP000642748">
    <property type="component" value="Unassembled WGS sequence"/>
</dbReference>
<protein>
    <submittedName>
        <fullName evidence="2">Membrane protein</fullName>
    </submittedName>
</protein>
<evidence type="ECO:0000256" key="1">
    <source>
        <dbReference type="SAM" id="Phobius"/>
    </source>
</evidence>